<evidence type="ECO:0000313" key="2">
    <source>
        <dbReference type="Proteomes" id="UP000606974"/>
    </source>
</evidence>
<reference evidence="1" key="1">
    <citation type="submission" date="2020-02" db="EMBL/GenBank/DDBJ databases">
        <authorList>
            <person name="Palmer J.M."/>
        </authorList>
    </citation>
    <scope>NUCLEOTIDE SEQUENCE</scope>
    <source>
        <strain evidence="1">EPUS1.4</strain>
        <tissue evidence="1">Thallus</tissue>
    </source>
</reference>
<name>A0A8H7A6B1_9EURO</name>
<dbReference type="AlphaFoldDB" id="A0A8H7A6B1"/>
<organism evidence="1 2">
    <name type="scientific">Endocarpon pusillum</name>
    <dbReference type="NCBI Taxonomy" id="364733"/>
    <lineage>
        <taxon>Eukaryota</taxon>
        <taxon>Fungi</taxon>
        <taxon>Dikarya</taxon>
        <taxon>Ascomycota</taxon>
        <taxon>Pezizomycotina</taxon>
        <taxon>Eurotiomycetes</taxon>
        <taxon>Chaetothyriomycetidae</taxon>
        <taxon>Verrucariales</taxon>
        <taxon>Verrucariaceae</taxon>
        <taxon>Endocarpon</taxon>
    </lineage>
</organism>
<dbReference type="EMBL" id="JAACFV010000178">
    <property type="protein sequence ID" value="KAF7503445.1"/>
    <property type="molecule type" value="Genomic_DNA"/>
</dbReference>
<evidence type="ECO:0000313" key="1">
    <source>
        <dbReference type="EMBL" id="KAF7503445.1"/>
    </source>
</evidence>
<protein>
    <submittedName>
        <fullName evidence="1">Uncharacterized protein</fullName>
    </submittedName>
</protein>
<gene>
    <name evidence="1" type="ORF">GJ744_003737</name>
</gene>
<accession>A0A8H7A6B1</accession>
<sequence length="63" mass="7047">MMPVRPPPLYEYGSTCLSAPTTKDHNVLPTGSLTTAWNKEFKAQTTESDQFRAARAQLKKGDY</sequence>
<dbReference type="Proteomes" id="UP000606974">
    <property type="component" value="Unassembled WGS sequence"/>
</dbReference>
<keyword evidence="2" id="KW-1185">Reference proteome</keyword>
<comment type="caution">
    <text evidence="1">The sequence shown here is derived from an EMBL/GenBank/DDBJ whole genome shotgun (WGS) entry which is preliminary data.</text>
</comment>
<proteinExistence type="predicted"/>